<evidence type="ECO:0000256" key="2">
    <source>
        <dbReference type="ARBA" id="ARBA00022475"/>
    </source>
</evidence>
<keyword evidence="15" id="KW-1185">Reference proteome</keyword>
<dbReference type="OrthoDB" id="883215at2"/>
<dbReference type="Proteomes" id="UP000037755">
    <property type="component" value="Unassembled WGS sequence"/>
</dbReference>
<dbReference type="PATRIC" id="fig|1202724.3.peg.1809"/>
<proteinExistence type="inferred from homology"/>
<evidence type="ECO:0000313" key="14">
    <source>
        <dbReference type="EMBL" id="KOS06109.1"/>
    </source>
</evidence>
<evidence type="ECO:0000256" key="3">
    <source>
        <dbReference type="ARBA" id="ARBA00022679"/>
    </source>
</evidence>
<dbReference type="EMBL" id="LIYD01000005">
    <property type="protein sequence ID" value="KOS06109.1"/>
    <property type="molecule type" value="Genomic_DNA"/>
</dbReference>
<keyword evidence="3" id="KW-0808">Transferase</keyword>
<protein>
    <recommendedName>
        <fullName evidence="11">Glycosyl-4,4'-diaponeurosporenoate acyltransferase</fullName>
    </recommendedName>
</protein>
<reference evidence="14 15" key="1">
    <citation type="submission" date="2015-08" db="EMBL/GenBank/DDBJ databases">
        <title>Whole genome sequence of Flavobacterium akiainvivens IK-1T, from decaying Wikstroemia oahuensis, an endemic Hawaiian shrub.</title>
        <authorList>
            <person name="Wan X."/>
            <person name="Hou S."/>
            <person name="Saito J."/>
            <person name="Donachie S."/>
        </authorList>
    </citation>
    <scope>NUCLEOTIDE SEQUENCE [LARGE SCALE GENOMIC DNA]</scope>
    <source>
        <strain evidence="14 15">IK-1</strain>
    </source>
</reference>
<feature type="transmembrane region" description="Helical" evidence="13">
    <location>
        <begin position="6"/>
        <end position="25"/>
    </location>
</feature>
<evidence type="ECO:0000256" key="1">
    <source>
        <dbReference type="ARBA" id="ARBA00004162"/>
    </source>
</evidence>
<dbReference type="UniPathway" id="UPA00029">
    <property type="reaction ID" value="UER00560"/>
</dbReference>
<keyword evidence="7 13" id="KW-0472">Membrane</keyword>
<dbReference type="GO" id="GO:0005886">
    <property type="term" value="C:plasma membrane"/>
    <property type="evidence" value="ECO:0007669"/>
    <property type="project" value="UniProtKB-SubCell"/>
</dbReference>
<evidence type="ECO:0000256" key="10">
    <source>
        <dbReference type="ARBA" id="ARBA00023603"/>
    </source>
</evidence>
<evidence type="ECO:0000256" key="5">
    <source>
        <dbReference type="ARBA" id="ARBA00022729"/>
    </source>
</evidence>
<comment type="pathway">
    <text evidence="9">Carotenoid biosynthesis; staphyloxanthin biosynthesis; staphyloxanthin from farnesyl diphosphate: step 5/5.</text>
</comment>
<dbReference type="GO" id="GO:0016746">
    <property type="term" value="F:acyltransferase activity"/>
    <property type="evidence" value="ECO:0007669"/>
    <property type="project" value="UniProtKB-KW"/>
</dbReference>
<organism evidence="14 15">
    <name type="scientific">Flavobacterium akiainvivens</name>
    <dbReference type="NCBI Taxonomy" id="1202724"/>
    <lineage>
        <taxon>Bacteria</taxon>
        <taxon>Pseudomonadati</taxon>
        <taxon>Bacteroidota</taxon>
        <taxon>Flavobacteriia</taxon>
        <taxon>Flavobacteriales</taxon>
        <taxon>Flavobacteriaceae</taxon>
        <taxon>Flavobacterium</taxon>
    </lineage>
</organism>
<dbReference type="AlphaFoldDB" id="A0A0M9VI74"/>
<keyword evidence="4 13" id="KW-0812">Transmembrane</keyword>
<evidence type="ECO:0000256" key="8">
    <source>
        <dbReference type="ARBA" id="ARBA00023315"/>
    </source>
</evidence>
<feature type="transmembrane region" description="Helical" evidence="13">
    <location>
        <begin position="122"/>
        <end position="140"/>
    </location>
</feature>
<keyword evidence="8" id="KW-0012">Acyltransferase</keyword>
<comment type="function">
    <text evidence="12">Catalyzes the acylation of glycosyl-4,4'-diaponeurosporenoate, i.e. the esterification of glucose at the C6'' position with the carboxyl group of the C(15) fatty acid 12-methyltetradecanoic acid, to yield staphyloxanthin. This is the last step in the biosynthesis of this orange pigment, present in most staphylococci strains.</text>
</comment>
<gene>
    <name evidence="14" type="ORF">AM493_08710</name>
</gene>
<evidence type="ECO:0000256" key="7">
    <source>
        <dbReference type="ARBA" id="ARBA00023136"/>
    </source>
</evidence>
<comment type="caution">
    <text evidence="14">The sequence shown here is derived from an EMBL/GenBank/DDBJ whole genome shotgun (WGS) entry which is preliminary data.</text>
</comment>
<evidence type="ECO:0000256" key="12">
    <source>
        <dbReference type="ARBA" id="ARBA00025324"/>
    </source>
</evidence>
<evidence type="ECO:0000256" key="11">
    <source>
        <dbReference type="ARBA" id="ARBA00023667"/>
    </source>
</evidence>
<evidence type="ECO:0000256" key="13">
    <source>
        <dbReference type="SAM" id="Phobius"/>
    </source>
</evidence>
<evidence type="ECO:0000256" key="4">
    <source>
        <dbReference type="ARBA" id="ARBA00022692"/>
    </source>
</evidence>
<sequence>MAVVTGFVSASISIVFTFAIVGMIVNKAIINKPFYARLTHLNFIKNEKLNKILGVTVLRYIILHSFWKFLNPALKLDKAKGREKLLWLRAEMTNAEISHLIGFALGLMVISASFLANYLTGIIVPLFIANTLFHLYPALLQQYNKRRVDLLLARYKS</sequence>
<comment type="subcellular location">
    <subcellularLocation>
        <location evidence="1">Cell membrane</location>
        <topology evidence="1">Single-pass membrane protein</topology>
    </subcellularLocation>
</comment>
<keyword evidence="6 13" id="KW-1133">Transmembrane helix</keyword>
<comment type="similarity">
    <text evidence="10">Belongs to the acyltransferase CrtO family.</text>
</comment>
<dbReference type="Pfam" id="PF18927">
    <property type="entry name" value="CrtO"/>
    <property type="match status" value="1"/>
</dbReference>
<dbReference type="STRING" id="1202724.AM493_08710"/>
<keyword evidence="5" id="KW-0732">Signal</keyword>
<accession>A0A0M9VI74</accession>
<feature type="transmembrane region" description="Helical" evidence="13">
    <location>
        <begin position="97"/>
        <end position="116"/>
    </location>
</feature>
<evidence type="ECO:0000256" key="9">
    <source>
        <dbReference type="ARBA" id="ARBA00023588"/>
    </source>
</evidence>
<name>A0A0M9VI74_9FLAO</name>
<evidence type="ECO:0000256" key="6">
    <source>
        <dbReference type="ARBA" id="ARBA00022989"/>
    </source>
</evidence>
<dbReference type="RefSeq" id="WP_054407599.1">
    <property type="nucleotide sequence ID" value="NZ_FOYA01000007.1"/>
</dbReference>
<evidence type="ECO:0000313" key="15">
    <source>
        <dbReference type="Proteomes" id="UP000037755"/>
    </source>
</evidence>
<dbReference type="InterPro" id="IPR044021">
    <property type="entry name" value="CrtO"/>
</dbReference>
<keyword evidence="2" id="KW-1003">Cell membrane</keyword>